<evidence type="ECO:0008006" key="4">
    <source>
        <dbReference type="Google" id="ProtNLM"/>
    </source>
</evidence>
<proteinExistence type="predicted"/>
<dbReference type="RefSeq" id="WP_146120961.1">
    <property type="nucleotide sequence ID" value="NZ_PUIQ01000133.1"/>
</dbReference>
<evidence type="ECO:0000313" key="2">
    <source>
        <dbReference type="EMBL" id="PQP06973.1"/>
    </source>
</evidence>
<dbReference type="Proteomes" id="UP000238206">
    <property type="component" value="Unassembled WGS sequence"/>
</dbReference>
<comment type="caution">
    <text evidence="2">The sequence shown here is derived from an EMBL/GenBank/DDBJ whole genome shotgun (WGS) entry which is preliminary data.</text>
</comment>
<reference evidence="2 3" key="1">
    <citation type="submission" date="2018-02" db="EMBL/GenBank/DDBJ databases">
        <title>Draft genome sequencing of Burkholderia cepacia Y14-15.</title>
        <authorList>
            <person name="Zheng B.-X."/>
        </authorList>
    </citation>
    <scope>NUCLEOTIDE SEQUENCE [LARGE SCALE GENOMIC DNA]</scope>
    <source>
        <strain evidence="2 3">Y14-15</strain>
    </source>
</reference>
<gene>
    <name evidence="2" type="ORF">C5615_38225</name>
</gene>
<protein>
    <recommendedName>
        <fullName evidence="4">Iron-containing redox enzyme family protein</fullName>
    </recommendedName>
</protein>
<evidence type="ECO:0000313" key="3">
    <source>
        <dbReference type="Proteomes" id="UP000238206"/>
    </source>
</evidence>
<dbReference type="Gene3D" id="1.20.910.10">
    <property type="entry name" value="Heme oxygenase-like"/>
    <property type="match status" value="1"/>
</dbReference>
<dbReference type="AlphaFoldDB" id="A0A2S8HWS0"/>
<feature type="compositionally biased region" description="Basic and acidic residues" evidence="1">
    <location>
        <begin position="241"/>
        <end position="250"/>
    </location>
</feature>
<accession>A0A2S8HWS0</accession>
<evidence type="ECO:0000256" key="1">
    <source>
        <dbReference type="SAM" id="MobiDB-lite"/>
    </source>
</evidence>
<dbReference type="Pfam" id="PF14518">
    <property type="entry name" value="Haem_oxygenas_2"/>
    <property type="match status" value="1"/>
</dbReference>
<name>A0A2S8HWS0_BURCE</name>
<dbReference type="InterPro" id="IPR016084">
    <property type="entry name" value="Haem_Oase-like_multi-hlx"/>
</dbReference>
<dbReference type="SUPFAM" id="SSF48613">
    <property type="entry name" value="Heme oxygenase-like"/>
    <property type="match status" value="1"/>
</dbReference>
<feature type="region of interest" description="Disordered" evidence="1">
    <location>
        <begin position="229"/>
        <end position="250"/>
    </location>
</feature>
<dbReference type="EMBL" id="PUIQ01000133">
    <property type="protein sequence ID" value="PQP06973.1"/>
    <property type="molecule type" value="Genomic_DNA"/>
</dbReference>
<organism evidence="2 3">
    <name type="scientific">Burkholderia cepacia</name>
    <name type="common">Pseudomonas cepacia</name>
    <dbReference type="NCBI Taxonomy" id="292"/>
    <lineage>
        <taxon>Bacteria</taxon>
        <taxon>Pseudomonadati</taxon>
        <taxon>Pseudomonadota</taxon>
        <taxon>Betaproteobacteria</taxon>
        <taxon>Burkholderiales</taxon>
        <taxon>Burkholderiaceae</taxon>
        <taxon>Burkholderia</taxon>
        <taxon>Burkholderia cepacia complex</taxon>
    </lineage>
</organism>
<sequence length="250" mass="28540">MTTRSELEQRIDSLLAGEVDRILTTVPYAGHLISEEQALDDEYYIRHRIETVKRIILTARIDALALARMIEEDYESSRLWGRYTADELNHDLLFRRDLHQHGCSNETIDGAPPLVATRNLIIYLSRRLEEIGSLTAVAYSLFVEWNSDRVSARVVNRAERHYSAKHVLGARSHVHFDKNANHYAMILDITDKLVGRLKDENALFDTLKELASLFCAYFQELHDVTIGQRAEASSSPQPAPSERDLHAVQS</sequence>